<reference evidence="1 2" key="1">
    <citation type="submission" date="2017-07" db="EMBL/GenBank/DDBJ databases">
        <title>Mechanisms for carbon and nitrogen cycling indicate functional differentiation within the Candidate Phyla Radiation.</title>
        <authorList>
            <person name="Danczak R.E."/>
            <person name="Johnston M.D."/>
            <person name="Kenah C."/>
            <person name="Slattery M."/>
            <person name="Wrighton K.C."/>
            <person name="Wilkins M.J."/>
        </authorList>
    </citation>
    <scope>NUCLEOTIDE SEQUENCE [LARGE SCALE GENOMIC DNA]</scope>
    <source>
        <strain evidence="1">Gr01-1014_77</strain>
    </source>
</reference>
<evidence type="ECO:0000313" key="2">
    <source>
        <dbReference type="Proteomes" id="UP000319613"/>
    </source>
</evidence>
<gene>
    <name evidence="1" type="ORF">G01um101477_356</name>
</gene>
<dbReference type="EMBL" id="VMFF01000031">
    <property type="protein sequence ID" value="TSC65739.1"/>
    <property type="molecule type" value="Genomic_DNA"/>
</dbReference>
<dbReference type="AlphaFoldDB" id="A0A554JBP9"/>
<dbReference type="Proteomes" id="UP000319613">
    <property type="component" value="Unassembled WGS sequence"/>
</dbReference>
<evidence type="ECO:0000313" key="1">
    <source>
        <dbReference type="EMBL" id="TSC65739.1"/>
    </source>
</evidence>
<sequence length="164" mass="18327">MLPAHVLPSVRHPDRLERLGGEHAKGHVYDRTLYAYRHEIRQAIAGLHGVVLERIEGGASTLTNVEVLILPVVQACFKGMIDEDSFSFERLFDMALSFLQQPALGLEIATERCGFSKKGVLKFAARQKVSPGGRAADYQMVRLRVYKGRARAKRPQPTRMARAS</sequence>
<accession>A0A554JBP9</accession>
<organism evidence="1 2">
    <name type="scientific">Candidatus Doudnabacteria bacterium Gr01-1014_77</name>
    <dbReference type="NCBI Taxonomy" id="2017133"/>
    <lineage>
        <taxon>Bacteria</taxon>
        <taxon>Candidatus Doudnaibacteriota</taxon>
    </lineage>
</organism>
<protein>
    <submittedName>
        <fullName evidence="1">Uncharacterized protein</fullName>
    </submittedName>
</protein>
<name>A0A554JBP9_9BACT</name>
<comment type="caution">
    <text evidence="1">The sequence shown here is derived from an EMBL/GenBank/DDBJ whole genome shotgun (WGS) entry which is preliminary data.</text>
</comment>
<proteinExistence type="predicted"/>